<feature type="domain" description="DUF305" evidence="2">
    <location>
        <begin position="59"/>
        <end position="133"/>
    </location>
</feature>
<comment type="caution">
    <text evidence="3">The sequence shown here is derived from an EMBL/GenBank/DDBJ whole genome shotgun (WGS) entry which is preliminary data.</text>
</comment>
<feature type="transmembrane region" description="Helical" evidence="1">
    <location>
        <begin position="6"/>
        <end position="29"/>
    </location>
</feature>
<evidence type="ECO:0000313" key="4">
    <source>
        <dbReference type="Proteomes" id="UP000177682"/>
    </source>
</evidence>
<keyword evidence="1" id="KW-0472">Membrane</keyword>
<name>A0A1F5PJX8_9BACT</name>
<dbReference type="Proteomes" id="UP000177682">
    <property type="component" value="Unassembled WGS sequence"/>
</dbReference>
<dbReference type="PANTHER" id="PTHR36933">
    <property type="entry name" value="SLL0788 PROTEIN"/>
    <property type="match status" value="1"/>
</dbReference>
<protein>
    <recommendedName>
        <fullName evidence="2">DUF305 domain-containing protein</fullName>
    </recommendedName>
</protein>
<sequence>MNNNDKLWFALGGLVLGLLIAGFFASYAVNGNRGGMMRMMGIRYGDHMMIDGSYMVGNTYGNSSAMRAMMSGLNNKTGNDFDQAFLSEMILHHEGAVDMATSALSNAQHQELKDLAEGIINAQTKEIGQMKVWQQAWSK</sequence>
<dbReference type="AlphaFoldDB" id="A0A1F5PJX8"/>
<dbReference type="InterPro" id="IPR005183">
    <property type="entry name" value="DUF305_CopM-like"/>
</dbReference>
<organism evidence="3 4">
    <name type="scientific">Candidatus Doudnabacteria bacterium RIFCSPHIGHO2_12_FULL_48_16</name>
    <dbReference type="NCBI Taxonomy" id="1817838"/>
    <lineage>
        <taxon>Bacteria</taxon>
        <taxon>Candidatus Doudnaibacteriota</taxon>
    </lineage>
</organism>
<dbReference type="InterPro" id="IPR012347">
    <property type="entry name" value="Ferritin-like"/>
</dbReference>
<dbReference type="EMBL" id="MFEY01000007">
    <property type="protein sequence ID" value="OGE90104.1"/>
    <property type="molecule type" value="Genomic_DNA"/>
</dbReference>
<dbReference type="PANTHER" id="PTHR36933:SF1">
    <property type="entry name" value="SLL0788 PROTEIN"/>
    <property type="match status" value="1"/>
</dbReference>
<gene>
    <name evidence="3" type="ORF">A3E29_03275</name>
</gene>
<keyword evidence="1" id="KW-0812">Transmembrane</keyword>
<dbReference type="Gene3D" id="1.20.1260.10">
    <property type="match status" value="1"/>
</dbReference>
<evidence type="ECO:0000259" key="2">
    <source>
        <dbReference type="Pfam" id="PF03713"/>
    </source>
</evidence>
<evidence type="ECO:0000313" key="3">
    <source>
        <dbReference type="EMBL" id="OGE90104.1"/>
    </source>
</evidence>
<accession>A0A1F5PJX8</accession>
<keyword evidence="1" id="KW-1133">Transmembrane helix</keyword>
<evidence type="ECO:0000256" key="1">
    <source>
        <dbReference type="SAM" id="Phobius"/>
    </source>
</evidence>
<proteinExistence type="predicted"/>
<dbReference type="Pfam" id="PF03713">
    <property type="entry name" value="DUF305"/>
    <property type="match status" value="1"/>
</dbReference>
<reference evidence="3 4" key="1">
    <citation type="journal article" date="2016" name="Nat. Commun.">
        <title>Thousands of microbial genomes shed light on interconnected biogeochemical processes in an aquifer system.</title>
        <authorList>
            <person name="Anantharaman K."/>
            <person name="Brown C.T."/>
            <person name="Hug L.A."/>
            <person name="Sharon I."/>
            <person name="Castelle C.J."/>
            <person name="Probst A.J."/>
            <person name="Thomas B.C."/>
            <person name="Singh A."/>
            <person name="Wilkins M.J."/>
            <person name="Karaoz U."/>
            <person name="Brodie E.L."/>
            <person name="Williams K.H."/>
            <person name="Hubbard S.S."/>
            <person name="Banfield J.F."/>
        </authorList>
    </citation>
    <scope>NUCLEOTIDE SEQUENCE [LARGE SCALE GENOMIC DNA]</scope>
</reference>